<accession>A7F458</accession>
<gene>
    <name evidence="1" type="ORF">SS1G_12380</name>
</gene>
<keyword evidence="2" id="KW-1185">Reference proteome</keyword>
<evidence type="ECO:0000313" key="2">
    <source>
        <dbReference type="Proteomes" id="UP000001312"/>
    </source>
</evidence>
<organism evidence="1 2">
    <name type="scientific">Sclerotinia sclerotiorum (strain ATCC 18683 / 1980 / Ss-1)</name>
    <name type="common">White mold</name>
    <name type="synonym">Whetzelinia sclerotiorum</name>
    <dbReference type="NCBI Taxonomy" id="665079"/>
    <lineage>
        <taxon>Eukaryota</taxon>
        <taxon>Fungi</taxon>
        <taxon>Dikarya</taxon>
        <taxon>Ascomycota</taxon>
        <taxon>Pezizomycotina</taxon>
        <taxon>Leotiomycetes</taxon>
        <taxon>Helotiales</taxon>
        <taxon>Sclerotiniaceae</taxon>
        <taxon>Sclerotinia</taxon>
    </lineage>
</organism>
<proteinExistence type="predicted"/>
<reference evidence="2" key="1">
    <citation type="journal article" date="2011" name="PLoS Genet.">
        <title>Genomic analysis of the necrotrophic fungal pathogens Sclerotinia sclerotiorum and Botrytis cinerea.</title>
        <authorList>
            <person name="Amselem J."/>
            <person name="Cuomo C.A."/>
            <person name="van Kan J.A."/>
            <person name="Viaud M."/>
            <person name="Benito E.P."/>
            <person name="Couloux A."/>
            <person name="Coutinho P.M."/>
            <person name="de Vries R.P."/>
            <person name="Dyer P.S."/>
            <person name="Fillinger S."/>
            <person name="Fournier E."/>
            <person name="Gout L."/>
            <person name="Hahn M."/>
            <person name="Kohn L."/>
            <person name="Lapalu N."/>
            <person name="Plummer K.M."/>
            <person name="Pradier J.M."/>
            <person name="Quevillon E."/>
            <person name="Sharon A."/>
            <person name="Simon A."/>
            <person name="ten Have A."/>
            <person name="Tudzynski B."/>
            <person name="Tudzynski P."/>
            <person name="Wincker P."/>
            <person name="Andrew M."/>
            <person name="Anthouard V."/>
            <person name="Beever R.E."/>
            <person name="Beffa R."/>
            <person name="Benoit I."/>
            <person name="Bouzid O."/>
            <person name="Brault B."/>
            <person name="Chen Z."/>
            <person name="Choquer M."/>
            <person name="Collemare J."/>
            <person name="Cotton P."/>
            <person name="Danchin E.G."/>
            <person name="Da Silva C."/>
            <person name="Gautier A."/>
            <person name="Giraud C."/>
            <person name="Giraud T."/>
            <person name="Gonzalez C."/>
            <person name="Grossetete S."/>
            <person name="Guldener U."/>
            <person name="Henrissat B."/>
            <person name="Howlett B.J."/>
            <person name="Kodira C."/>
            <person name="Kretschmer M."/>
            <person name="Lappartient A."/>
            <person name="Leroch M."/>
            <person name="Levis C."/>
            <person name="Mauceli E."/>
            <person name="Neuveglise C."/>
            <person name="Oeser B."/>
            <person name="Pearson M."/>
            <person name="Poulain J."/>
            <person name="Poussereau N."/>
            <person name="Quesneville H."/>
            <person name="Rascle C."/>
            <person name="Schumacher J."/>
            <person name="Segurens B."/>
            <person name="Sexton A."/>
            <person name="Silva E."/>
            <person name="Sirven C."/>
            <person name="Soanes D.M."/>
            <person name="Talbot N.J."/>
            <person name="Templeton M."/>
            <person name="Yandava C."/>
            <person name="Yarden O."/>
            <person name="Zeng Q."/>
            <person name="Rollins J.A."/>
            <person name="Lebrun M.H."/>
            <person name="Dickman M."/>
        </authorList>
    </citation>
    <scope>NUCLEOTIDE SEQUENCE [LARGE SCALE GENOMIC DNA]</scope>
    <source>
        <strain evidence="2">ATCC 18683 / 1980 / Ss-1</strain>
    </source>
</reference>
<dbReference type="Proteomes" id="UP000001312">
    <property type="component" value="Unassembled WGS sequence"/>
</dbReference>
<sequence length="55" mass="6208">MMLELQGAAVVHKRRATMLLHVFIPPAKRLSPTHHLLPCTTEDHLNLNIILGYVP</sequence>
<name>A7F458_SCLS1</name>
<protein>
    <submittedName>
        <fullName evidence="1">Uncharacterized protein</fullName>
    </submittedName>
</protein>
<dbReference type="RefSeq" id="XP_001586396.1">
    <property type="nucleotide sequence ID" value="XM_001586346.1"/>
</dbReference>
<dbReference type="KEGG" id="ssl:SS1G_12380"/>
<evidence type="ECO:0000313" key="1">
    <source>
        <dbReference type="EMBL" id="EDN97529.1"/>
    </source>
</evidence>
<dbReference type="HOGENOM" id="CLU_3033800_0_0_1"/>
<dbReference type="AlphaFoldDB" id="A7F458"/>
<dbReference type="InParanoid" id="A7F458"/>
<dbReference type="GeneID" id="5482664"/>
<dbReference type="EMBL" id="CH476641">
    <property type="protein sequence ID" value="EDN97529.1"/>
    <property type="molecule type" value="Genomic_DNA"/>
</dbReference>